<feature type="DNA-binding region" description="Homeobox" evidence="1">
    <location>
        <begin position="7"/>
        <end position="66"/>
    </location>
</feature>
<feature type="region of interest" description="Disordered" evidence="3">
    <location>
        <begin position="190"/>
        <end position="211"/>
    </location>
</feature>
<reference evidence="5" key="1">
    <citation type="submission" date="2019-06" db="EMBL/GenBank/DDBJ databases">
        <authorList>
            <consortium name="Wellcome Sanger Institute Data Sharing"/>
        </authorList>
    </citation>
    <scope>NUCLEOTIDE SEQUENCE [LARGE SCALE GENOMIC DNA]</scope>
</reference>
<evidence type="ECO:0000259" key="4">
    <source>
        <dbReference type="PROSITE" id="PS50071"/>
    </source>
</evidence>
<dbReference type="PANTHER" id="PTHR47777">
    <property type="entry name" value="HOMEOBOX PROTEIN SEBOX"/>
    <property type="match status" value="1"/>
</dbReference>
<name>A0A672ZJA2_9TELE</name>
<dbReference type="SUPFAM" id="SSF46689">
    <property type="entry name" value="Homeodomain-like"/>
    <property type="match status" value="1"/>
</dbReference>
<evidence type="ECO:0000256" key="3">
    <source>
        <dbReference type="SAM" id="MobiDB-lite"/>
    </source>
</evidence>
<dbReference type="AlphaFoldDB" id="A0A672ZJA2"/>
<evidence type="ECO:0000256" key="1">
    <source>
        <dbReference type="PROSITE-ProRule" id="PRU00108"/>
    </source>
</evidence>
<evidence type="ECO:0000313" key="6">
    <source>
        <dbReference type="Proteomes" id="UP000472271"/>
    </source>
</evidence>
<keyword evidence="1 2" id="KW-0238">DNA-binding</keyword>
<keyword evidence="6" id="KW-1185">Reference proteome</keyword>
<keyword evidence="1 2" id="KW-0371">Homeobox</keyword>
<feature type="region of interest" description="Disordered" evidence="3">
    <location>
        <begin position="68"/>
        <end position="90"/>
    </location>
</feature>
<dbReference type="CDD" id="cd00086">
    <property type="entry name" value="homeodomain"/>
    <property type="match status" value="1"/>
</dbReference>
<protein>
    <recommendedName>
        <fullName evidence="4">Homeobox domain-containing protein</fullName>
    </recommendedName>
</protein>
<dbReference type="InParanoid" id="A0A672ZJA2"/>
<sequence length="239" mass="26472">MRPDVHRRRKRTTFSKAQLTELERAFSVIQYPDTKIKESLASLTGLPESKIQVWFQNRRARYFKSKKALRDVSRPTHTPSSSPNAQVVPSFPSPPCLPSPSGYPAPCQPQSTRFSDILETPYAPTAPVAADQASPCSLCGHRGLHQDCFQSPDFTDFFGDAFLHSSLIENLEGFLADPRGSQPVGTRCDVVGPPEGKQVDQGPEQHTDESMNELSDLDLGDFSLSDLEISSEMIDYLLS</sequence>
<comment type="subcellular location">
    <subcellularLocation>
        <location evidence="1 2">Nucleus</location>
    </subcellularLocation>
</comment>
<dbReference type="SMART" id="SM00389">
    <property type="entry name" value="HOX"/>
    <property type="match status" value="1"/>
</dbReference>
<dbReference type="Proteomes" id="UP000472271">
    <property type="component" value="Chromosome 14"/>
</dbReference>
<reference evidence="5" key="3">
    <citation type="submission" date="2025-09" db="UniProtKB">
        <authorList>
            <consortium name="Ensembl"/>
        </authorList>
    </citation>
    <scope>IDENTIFICATION</scope>
</reference>
<dbReference type="Pfam" id="PF00046">
    <property type="entry name" value="Homeodomain"/>
    <property type="match status" value="1"/>
</dbReference>
<dbReference type="PROSITE" id="PS50071">
    <property type="entry name" value="HOMEOBOX_2"/>
    <property type="match status" value="1"/>
</dbReference>
<keyword evidence="1 2" id="KW-0539">Nucleus</keyword>
<dbReference type="InterPro" id="IPR009057">
    <property type="entry name" value="Homeodomain-like_sf"/>
</dbReference>
<evidence type="ECO:0000313" key="5">
    <source>
        <dbReference type="Ensembl" id="ENSSORP00005016859.1"/>
    </source>
</evidence>
<dbReference type="GO" id="GO:0003677">
    <property type="term" value="F:DNA binding"/>
    <property type="evidence" value="ECO:0007669"/>
    <property type="project" value="UniProtKB-UniRule"/>
</dbReference>
<dbReference type="InterPro" id="IPR042223">
    <property type="entry name" value="SEBOX"/>
</dbReference>
<dbReference type="InterPro" id="IPR001356">
    <property type="entry name" value="HD"/>
</dbReference>
<dbReference type="Gene3D" id="1.10.10.60">
    <property type="entry name" value="Homeodomain-like"/>
    <property type="match status" value="1"/>
</dbReference>
<proteinExistence type="predicted"/>
<evidence type="ECO:0000256" key="2">
    <source>
        <dbReference type="RuleBase" id="RU000682"/>
    </source>
</evidence>
<feature type="compositionally biased region" description="Polar residues" evidence="3">
    <location>
        <begin position="75"/>
        <end position="87"/>
    </location>
</feature>
<reference evidence="5" key="2">
    <citation type="submission" date="2025-08" db="UniProtKB">
        <authorList>
            <consortium name="Ensembl"/>
        </authorList>
    </citation>
    <scope>IDENTIFICATION</scope>
</reference>
<organism evidence="5 6">
    <name type="scientific">Sphaeramia orbicularis</name>
    <name type="common">orbiculate cardinalfish</name>
    <dbReference type="NCBI Taxonomy" id="375764"/>
    <lineage>
        <taxon>Eukaryota</taxon>
        <taxon>Metazoa</taxon>
        <taxon>Chordata</taxon>
        <taxon>Craniata</taxon>
        <taxon>Vertebrata</taxon>
        <taxon>Euteleostomi</taxon>
        <taxon>Actinopterygii</taxon>
        <taxon>Neopterygii</taxon>
        <taxon>Teleostei</taxon>
        <taxon>Neoteleostei</taxon>
        <taxon>Acanthomorphata</taxon>
        <taxon>Gobiaria</taxon>
        <taxon>Kurtiformes</taxon>
        <taxon>Apogonoidei</taxon>
        <taxon>Apogonidae</taxon>
        <taxon>Apogoninae</taxon>
        <taxon>Sphaeramia</taxon>
    </lineage>
</organism>
<accession>A0A672ZJA2</accession>
<dbReference type="PANTHER" id="PTHR47777:SF1">
    <property type="entry name" value="HOMEOBOX PROTEIN SEBOX"/>
    <property type="match status" value="1"/>
</dbReference>
<feature type="domain" description="Homeobox" evidence="4">
    <location>
        <begin position="5"/>
        <end position="65"/>
    </location>
</feature>
<dbReference type="Ensembl" id="ENSSORT00005017372.1">
    <property type="protein sequence ID" value="ENSSORP00005016859.1"/>
    <property type="gene ID" value="ENSSORG00005008514.1"/>
</dbReference>
<dbReference type="GO" id="GO:0005634">
    <property type="term" value="C:nucleus"/>
    <property type="evidence" value="ECO:0007669"/>
    <property type="project" value="UniProtKB-SubCell"/>
</dbReference>